<evidence type="ECO:0000256" key="1">
    <source>
        <dbReference type="ARBA" id="ARBA00008372"/>
    </source>
</evidence>
<gene>
    <name evidence="2" type="ORF">B4U80_13209</name>
</gene>
<dbReference type="PANTHER" id="PTHR15092:SF22">
    <property type="entry name" value="POLY(A)-SPECIFIC RIBONUCLEASE PNLDC1"/>
    <property type="match status" value="1"/>
</dbReference>
<feature type="non-terminal residue" evidence="2">
    <location>
        <position position="1"/>
    </location>
</feature>
<reference evidence="2 3" key="1">
    <citation type="journal article" date="2018" name="Gigascience">
        <title>Genomes of trombidid mites reveal novel predicted allergens and laterally-transferred genes associated with secondary metabolism.</title>
        <authorList>
            <person name="Dong X."/>
            <person name="Chaisiri K."/>
            <person name="Xia D."/>
            <person name="Armstrong S.D."/>
            <person name="Fang Y."/>
            <person name="Donnelly M.J."/>
            <person name="Kadowaki T."/>
            <person name="McGarry J.W."/>
            <person name="Darby A.C."/>
            <person name="Makepeace B.L."/>
        </authorList>
    </citation>
    <scope>NUCLEOTIDE SEQUENCE [LARGE SCALE GENOMIC DNA]</scope>
    <source>
        <strain evidence="2">UoL-UT</strain>
    </source>
</reference>
<evidence type="ECO:0000313" key="2">
    <source>
        <dbReference type="EMBL" id="RWS31232.1"/>
    </source>
</evidence>
<dbReference type="InterPro" id="IPR012337">
    <property type="entry name" value="RNaseH-like_sf"/>
</dbReference>
<dbReference type="Pfam" id="PF04857">
    <property type="entry name" value="CAF1"/>
    <property type="match status" value="1"/>
</dbReference>
<dbReference type="InterPro" id="IPR006941">
    <property type="entry name" value="RNase_CAF1"/>
</dbReference>
<dbReference type="InterPro" id="IPR051181">
    <property type="entry name" value="CAF1_poly(A)_ribonucleases"/>
</dbReference>
<dbReference type="STRING" id="299467.A0A443SUP4"/>
<dbReference type="InterPro" id="IPR036397">
    <property type="entry name" value="RNaseH_sf"/>
</dbReference>
<dbReference type="Proteomes" id="UP000288716">
    <property type="component" value="Unassembled WGS sequence"/>
</dbReference>
<dbReference type="VEuPathDB" id="VectorBase:LDEU000806"/>
<dbReference type="GO" id="GO:0003723">
    <property type="term" value="F:RNA binding"/>
    <property type="evidence" value="ECO:0007669"/>
    <property type="project" value="TreeGrafter"/>
</dbReference>
<protein>
    <submittedName>
        <fullName evidence="2">Poly(A)-specific ribonuclease PARN-like domain-containing protein 1</fullName>
    </submittedName>
</protein>
<name>A0A443SUP4_9ACAR</name>
<dbReference type="OrthoDB" id="414075at2759"/>
<comment type="similarity">
    <text evidence="1">Belongs to the CAF1 family.</text>
</comment>
<sequence length="336" mass="39623">VFVKGIPFLNEPQEEQLRRDIANGLYAELTTQMKDEFTYVTSKIEANKPDENKKMFKVDYNPSINLLINYMFVQKLRDHFERIENLWIEAMGNEIVASLLDAEEFQERKLNSYRECEATIDYMKGFTRIFEYLVECRKPLVGFNMMLDVLYLYNQFYQPLPTKLNKFKNGFLELFPESYDVKSIIMNTKKYFPELTDVFNCGSLSEAHENFKRNEFLLSFLYQPVIECELFLRIAHAMAMREVRIPKDAPTWNKLLKSVEECRNHINLIRANIHYLDLESDFIQTDRPKHLILSCKNNSQPLCIDIISSLVSIHGLVDVKLYDRNRCLIATGHYKA</sequence>
<evidence type="ECO:0000313" key="3">
    <source>
        <dbReference type="Proteomes" id="UP000288716"/>
    </source>
</evidence>
<proteinExistence type="inferred from homology"/>
<organism evidence="2 3">
    <name type="scientific">Leptotrombidium deliense</name>
    <dbReference type="NCBI Taxonomy" id="299467"/>
    <lineage>
        <taxon>Eukaryota</taxon>
        <taxon>Metazoa</taxon>
        <taxon>Ecdysozoa</taxon>
        <taxon>Arthropoda</taxon>
        <taxon>Chelicerata</taxon>
        <taxon>Arachnida</taxon>
        <taxon>Acari</taxon>
        <taxon>Acariformes</taxon>
        <taxon>Trombidiformes</taxon>
        <taxon>Prostigmata</taxon>
        <taxon>Anystina</taxon>
        <taxon>Parasitengona</taxon>
        <taxon>Trombiculoidea</taxon>
        <taxon>Trombiculidae</taxon>
        <taxon>Leptotrombidium</taxon>
    </lineage>
</organism>
<keyword evidence="3" id="KW-1185">Reference proteome</keyword>
<dbReference type="Gene3D" id="3.30.420.10">
    <property type="entry name" value="Ribonuclease H-like superfamily/Ribonuclease H"/>
    <property type="match status" value="1"/>
</dbReference>
<dbReference type="GO" id="GO:0000175">
    <property type="term" value="F:3'-5'-RNA exonuclease activity"/>
    <property type="evidence" value="ECO:0007669"/>
    <property type="project" value="TreeGrafter"/>
</dbReference>
<dbReference type="SUPFAM" id="SSF53098">
    <property type="entry name" value="Ribonuclease H-like"/>
    <property type="match status" value="1"/>
</dbReference>
<dbReference type="AlphaFoldDB" id="A0A443SUP4"/>
<comment type="caution">
    <text evidence="2">The sequence shown here is derived from an EMBL/GenBank/DDBJ whole genome shotgun (WGS) entry which is preliminary data.</text>
</comment>
<accession>A0A443SUP4</accession>
<dbReference type="EMBL" id="NCKV01000228">
    <property type="protein sequence ID" value="RWS31232.1"/>
    <property type="molecule type" value="Genomic_DNA"/>
</dbReference>
<dbReference type="PANTHER" id="PTHR15092">
    <property type="entry name" value="POLY A -SPECIFIC RIBONUCLEASE/TARGET OF EGR1, MEMBER 1"/>
    <property type="match status" value="1"/>
</dbReference>